<evidence type="ECO:0000259" key="7">
    <source>
        <dbReference type="Pfam" id="PF13244"/>
    </source>
</evidence>
<evidence type="ECO:0000256" key="6">
    <source>
        <dbReference type="SAM" id="Phobius"/>
    </source>
</evidence>
<protein>
    <submittedName>
        <fullName evidence="8">Na(+) H(+) antiporter subunit B</fullName>
    </submittedName>
</protein>
<feature type="transmembrane region" description="Helical" evidence="6">
    <location>
        <begin position="44"/>
        <end position="64"/>
    </location>
</feature>
<evidence type="ECO:0000256" key="5">
    <source>
        <dbReference type="ARBA" id="ARBA00023136"/>
    </source>
</evidence>
<proteinExistence type="predicted"/>
<dbReference type="GO" id="GO:0005886">
    <property type="term" value="C:plasma membrane"/>
    <property type="evidence" value="ECO:0007669"/>
    <property type="project" value="UniProtKB-SubCell"/>
</dbReference>
<dbReference type="Pfam" id="PF13244">
    <property type="entry name" value="MbhD"/>
    <property type="match status" value="1"/>
</dbReference>
<evidence type="ECO:0000256" key="3">
    <source>
        <dbReference type="ARBA" id="ARBA00022692"/>
    </source>
</evidence>
<evidence type="ECO:0000256" key="2">
    <source>
        <dbReference type="ARBA" id="ARBA00022475"/>
    </source>
</evidence>
<reference evidence="8" key="1">
    <citation type="submission" date="2018-06" db="EMBL/GenBank/DDBJ databases">
        <authorList>
            <person name="Zhirakovskaya E."/>
        </authorList>
    </citation>
    <scope>NUCLEOTIDE SEQUENCE</scope>
</reference>
<name>A0A3B1AFZ3_9ZZZZ</name>
<evidence type="ECO:0000256" key="4">
    <source>
        <dbReference type="ARBA" id="ARBA00022989"/>
    </source>
</evidence>
<comment type="subcellular location">
    <subcellularLocation>
        <location evidence="1">Cell membrane</location>
        <topology evidence="1">Multi-pass membrane protein</topology>
    </subcellularLocation>
</comment>
<feature type="transmembrane region" description="Helical" evidence="6">
    <location>
        <begin position="76"/>
        <end position="94"/>
    </location>
</feature>
<keyword evidence="3 6" id="KW-0812">Transmembrane</keyword>
<evidence type="ECO:0000256" key="1">
    <source>
        <dbReference type="ARBA" id="ARBA00004651"/>
    </source>
</evidence>
<dbReference type="InterPro" id="IPR025383">
    <property type="entry name" value="MrpA_C/MbhD"/>
</dbReference>
<dbReference type="EMBL" id="UOFU01000114">
    <property type="protein sequence ID" value="VAW97199.1"/>
    <property type="molecule type" value="Genomic_DNA"/>
</dbReference>
<feature type="transmembrane region" description="Helical" evidence="6">
    <location>
        <begin position="100"/>
        <end position="119"/>
    </location>
</feature>
<evidence type="ECO:0000313" key="8">
    <source>
        <dbReference type="EMBL" id="VAW97199.1"/>
    </source>
</evidence>
<accession>A0A3B1AFZ3</accession>
<sequence length="132" mass="14136">MHGCTCRSLASMPARQGLPHERRECFGYLHIPVCHFASAWGANVMSLLSSAFDVLLGFGLLWLAWQALASPDLFRAIVLFIAFGLLMALAWVRLDAPDIALAEAAIGTGLTGALLLAALTRLDAKSDAESTH</sequence>
<gene>
    <name evidence="8" type="ORF">MNBD_GAMMA20-2284</name>
</gene>
<keyword evidence="2" id="KW-1003">Cell membrane</keyword>
<organism evidence="8">
    <name type="scientific">hydrothermal vent metagenome</name>
    <dbReference type="NCBI Taxonomy" id="652676"/>
    <lineage>
        <taxon>unclassified sequences</taxon>
        <taxon>metagenomes</taxon>
        <taxon>ecological metagenomes</taxon>
    </lineage>
</organism>
<keyword evidence="4 6" id="KW-1133">Transmembrane helix</keyword>
<keyword evidence="5 6" id="KW-0472">Membrane</keyword>
<feature type="non-terminal residue" evidence="8">
    <location>
        <position position="132"/>
    </location>
</feature>
<feature type="domain" description="MrpA C-terminal/MbhD" evidence="7">
    <location>
        <begin position="60"/>
        <end position="123"/>
    </location>
</feature>
<dbReference type="AlphaFoldDB" id="A0A3B1AFZ3"/>